<evidence type="ECO:0000313" key="6">
    <source>
        <dbReference type="Proteomes" id="UP000278422"/>
    </source>
</evidence>
<dbReference type="PANTHER" id="PTHR33797:SF2">
    <property type="entry name" value="ORGANIC HYDROPEROXIDE RESISTANCE PROTEIN-LIKE"/>
    <property type="match status" value="1"/>
</dbReference>
<dbReference type="InterPro" id="IPR036102">
    <property type="entry name" value="OsmC/Ohrsf"/>
</dbReference>
<evidence type="ECO:0000313" key="5">
    <source>
        <dbReference type="Proteomes" id="UP000276526"/>
    </source>
</evidence>
<dbReference type="Proteomes" id="UP000278422">
    <property type="component" value="Unassembled WGS sequence"/>
</dbReference>
<dbReference type="GO" id="GO:0006979">
    <property type="term" value="P:response to oxidative stress"/>
    <property type="evidence" value="ECO:0007669"/>
    <property type="project" value="InterPro"/>
</dbReference>
<keyword evidence="6" id="KW-1185">Reference proteome</keyword>
<proteinExistence type="inferred from homology"/>
<comment type="caution">
    <text evidence="4">The sequence shown here is derived from an EMBL/GenBank/DDBJ whole genome shotgun (WGS) entry which is preliminary data.</text>
</comment>
<gene>
    <name evidence="4" type="ORF">CXF42_04015</name>
    <name evidence="3" type="ORF">CXF48_05940</name>
</gene>
<evidence type="ECO:0000256" key="1">
    <source>
        <dbReference type="ARBA" id="ARBA00007378"/>
    </source>
</evidence>
<feature type="region of interest" description="Disordered" evidence="2">
    <location>
        <begin position="1"/>
        <end position="50"/>
    </location>
</feature>
<evidence type="ECO:0000313" key="3">
    <source>
        <dbReference type="EMBL" id="RRO86560.1"/>
    </source>
</evidence>
<name>A0A3R8VXT2_9CORY</name>
<evidence type="ECO:0000256" key="2">
    <source>
        <dbReference type="SAM" id="MobiDB-lite"/>
    </source>
</evidence>
<comment type="similarity">
    <text evidence="1">Belongs to the OsmC/Ohr family.</text>
</comment>
<dbReference type="GeneID" id="60808251"/>
<dbReference type="AlphaFoldDB" id="A0A3R8VXT2"/>
<protein>
    <submittedName>
        <fullName evidence="4">Organic hydroperoxide resistance protein</fullName>
    </submittedName>
</protein>
<dbReference type="Proteomes" id="UP000276526">
    <property type="component" value="Unassembled WGS sequence"/>
</dbReference>
<dbReference type="InterPro" id="IPR019953">
    <property type="entry name" value="OHR"/>
</dbReference>
<dbReference type="EMBL" id="PQNQ01000007">
    <property type="protein sequence ID" value="RRQ04700.1"/>
    <property type="molecule type" value="Genomic_DNA"/>
</dbReference>
<reference evidence="5 6" key="1">
    <citation type="submission" date="2018-01" db="EMBL/GenBank/DDBJ databases">
        <title>Twenty Corynebacterium bovis Genomes.</title>
        <authorList>
            <person name="Gulvik C.A."/>
        </authorList>
    </citation>
    <scope>NUCLEOTIDE SEQUENCE [LARGE SCALE GENOMIC DNA]</scope>
    <source>
        <strain evidence="4 6">16-2004</strain>
        <strain evidence="3 5">F6900</strain>
    </source>
</reference>
<dbReference type="SUPFAM" id="SSF82784">
    <property type="entry name" value="OsmC-like"/>
    <property type="match status" value="1"/>
</dbReference>
<dbReference type="InterPro" id="IPR015946">
    <property type="entry name" value="KH_dom-like_a/b"/>
</dbReference>
<dbReference type="InterPro" id="IPR003718">
    <property type="entry name" value="OsmC/Ohr_fam"/>
</dbReference>
<dbReference type="PANTHER" id="PTHR33797">
    <property type="entry name" value="ORGANIC HYDROPEROXIDE RESISTANCE PROTEIN-LIKE"/>
    <property type="match status" value="1"/>
</dbReference>
<organism evidence="4 6">
    <name type="scientific">Corynebacterium bovis</name>
    <dbReference type="NCBI Taxonomy" id="36808"/>
    <lineage>
        <taxon>Bacteria</taxon>
        <taxon>Bacillati</taxon>
        <taxon>Actinomycetota</taxon>
        <taxon>Actinomycetes</taxon>
        <taxon>Mycobacteriales</taxon>
        <taxon>Corynebacteriaceae</taxon>
        <taxon>Corynebacterium</taxon>
    </lineage>
</organism>
<dbReference type="Pfam" id="PF02566">
    <property type="entry name" value="OsmC"/>
    <property type="match status" value="1"/>
</dbReference>
<dbReference type="Gene3D" id="2.20.25.10">
    <property type="match status" value="1"/>
</dbReference>
<sequence>MADSTEALYTGTALSTGGGRDGHVATDDRRIDLEVRPPKEMGGSGEGTNPEQLVAAGWAACFNGALQAIMRKEGVKVDTPPEVRVQSTINRDGEGFSISAAITATFHGVEQAVADDLVAKAHEFCPYSKATRGNVPTEVTATVA</sequence>
<accession>A0A3R8VXT2</accession>
<dbReference type="Gene3D" id="3.30.300.20">
    <property type="match status" value="1"/>
</dbReference>
<evidence type="ECO:0000313" key="4">
    <source>
        <dbReference type="EMBL" id="RRQ04700.1"/>
    </source>
</evidence>
<dbReference type="NCBIfam" id="TIGR03561">
    <property type="entry name" value="organ_hyd_perox"/>
    <property type="match status" value="1"/>
</dbReference>
<feature type="compositionally biased region" description="Basic and acidic residues" evidence="2">
    <location>
        <begin position="20"/>
        <end position="39"/>
    </location>
</feature>
<dbReference type="RefSeq" id="WP_010269646.1">
    <property type="nucleotide sequence ID" value="NZ_CP066067.1"/>
</dbReference>
<dbReference type="EMBL" id="PQNK01000008">
    <property type="protein sequence ID" value="RRO86560.1"/>
    <property type="molecule type" value="Genomic_DNA"/>
</dbReference>
<dbReference type="OrthoDB" id="9797508at2"/>